<reference evidence="1" key="1">
    <citation type="journal article" date="2020" name="Nature">
        <title>Giant virus diversity and host interactions through global metagenomics.</title>
        <authorList>
            <person name="Schulz F."/>
            <person name="Roux S."/>
            <person name="Paez-Espino D."/>
            <person name="Jungbluth S."/>
            <person name="Walsh D.A."/>
            <person name="Denef V.J."/>
            <person name="McMahon K.D."/>
            <person name="Konstantinidis K.T."/>
            <person name="Eloe-Fadrosh E.A."/>
            <person name="Kyrpides N.C."/>
            <person name="Woyke T."/>
        </authorList>
    </citation>
    <scope>NUCLEOTIDE SEQUENCE</scope>
    <source>
        <strain evidence="1">GVMAG-M-3300018428-35</strain>
    </source>
</reference>
<dbReference type="AlphaFoldDB" id="A0A6C0BSS7"/>
<evidence type="ECO:0000313" key="1">
    <source>
        <dbReference type="EMBL" id="QHS95266.1"/>
    </source>
</evidence>
<sequence length="102" mass="12384">MRLIKKININNQYIKYRIPFLKSETYLIKWLPHSKSNFHGHKGKQCDFYILGFYLEEIRKSKNFTKNHTLGPLQKFSINDKIGQHKMINPNDRVVWSLHKYY</sequence>
<organism evidence="1">
    <name type="scientific">viral metagenome</name>
    <dbReference type="NCBI Taxonomy" id="1070528"/>
    <lineage>
        <taxon>unclassified sequences</taxon>
        <taxon>metagenomes</taxon>
        <taxon>organismal metagenomes</taxon>
    </lineage>
</organism>
<evidence type="ECO:0008006" key="2">
    <source>
        <dbReference type="Google" id="ProtNLM"/>
    </source>
</evidence>
<dbReference type="EMBL" id="MN739246">
    <property type="protein sequence ID" value="QHS95266.1"/>
    <property type="molecule type" value="Genomic_DNA"/>
</dbReference>
<dbReference type="InterPro" id="IPR014710">
    <property type="entry name" value="RmlC-like_jellyroll"/>
</dbReference>
<accession>A0A6C0BSS7</accession>
<protein>
    <recommendedName>
        <fullName evidence="2">Cysteine dioxygenase</fullName>
    </recommendedName>
</protein>
<proteinExistence type="predicted"/>
<name>A0A6C0BSS7_9ZZZZ</name>
<dbReference type="Gene3D" id="2.60.120.10">
    <property type="entry name" value="Jelly Rolls"/>
    <property type="match status" value="1"/>
</dbReference>